<dbReference type="Gene3D" id="3.10.105.10">
    <property type="entry name" value="Dipeptide-binding Protein, Domain 3"/>
    <property type="match status" value="1"/>
</dbReference>
<comment type="similarity">
    <text evidence="3">Belongs to the bacterial solute-binding protein 5 family.</text>
</comment>
<keyword evidence="7" id="KW-0574">Periplasm</keyword>
<keyword evidence="6" id="KW-0732">Signal</keyword>
<dbReference type="GO" id="GO:0042938">
    <property type="term" value="P:dipeptide transport"/>
    <property type="evidence" value="ECO:0007669"/>
    <property type="project" value="TreeGrafter"/>
</dbReference>
<comment type="function">
    <text evidence="1">Part of the ABC transporter complex GsiABCD involved in glutathione import. Binds glutathione.</text>
</comment>
<dbReference type="RefSeq" id="WP_024496624.1">
    <property type="nucleotide sequence ID" value="NZ_AWGA01000073.1"/>
</dbReference>
<name>A0AB94IAZ0_9GAMM</name>
<evidence type="ECO:0000256" key="4">
    <source>
        <dbReference type="ARBA" id="ARBA00017393"/>
    </source>
</evidence>
<dbReference type="InterPro" id="IPR039424">
    <property type="entry name" value="SBP_5"/>
</dbReference>
<keyword evidence="10" id="KW-1185">Reference proteome</keyword>
<evidence type="ECO:0000313" key="10">
    <source>
        <dbReference type="Proteomes" id="UP000506160"/>
    </source>
</evidence>
<dbReference type="CDD" id="cd08499">
    <property type="entry name" value="PBP2_Ylib_like"/>
    <property type="match status" value="1"/>
</dbReference>
<dbReference type="Gene3D" id="3.40.190.10">
    <property type="entry name" value="Periplasmic binding protein-like II"/>
    <property type="match status" value="1"/>
</dbReference>
<reference evidence="9 10" key="1">
    <citation type="journal article" date="2014" name="Appl. Environ. Microbiol.">
        <title>Genomic features of a bumble bee symbiont reflect its host environment.</title>
        <authorList>
            <person name="Martinson V.G."/>
            <person name="Magoc T."/>
            <person name="Koch H."/>
            <person name="Salzberg S.L."/>
            <person name="Moran N.A."/>
        </authorList>
    </citation>
    <scope>NUCLEOTIDE SEQUENCE [LARGE SCALE GENOMIC DNA]</scope>
    <source>
        <strain evidence="9 10">Bimp</strain>
    </source>
</reference>
<evidence type="ECO:0000256" key="7">
    <source>
        <dbReference type="ARBA" id="ARBA00022764"/>
    </source>
</evidence>
<dbReference type="PANTHER" id="PTHR30290:SF32">
    <property type="entry name" value="GLUTATHIONE-BINDING PROTEIN GSIB"/>
    <property type="match status" value="1"/>
</dbReference>
<feature type="domain" description="Solute-binding protein family 5" evidence="8">
    <location>
        <begin position="72"/>
        <end position="431"/>
    </location>
</feature>
<dbReference type="GO" id="GO:0030288">
    <property type="term" value="C:outer membrane-bounded periplasmic space"/>
    <property type="evidence" value="ECO:0007669"/>
    <property type="project" value="TreeGrafter"/>
</dbReference>
<dbReference type="GO" id="GO:1904680">
    <property type="term" value="F:peptide transmembrane transporter activity"/>
    <property type="evidence" value="ECO:0007669"/>
    <property type="project" value="TreeGrafter"/>
</dbReference>
<dbReference type="InterPro" id="IPR000914">
    <property type="entry name" value="SBP_5_dom"/>
</dbReference>
<evidence type="ECO:0000256" key="6">
    <source>
        <dbReference type="ARBA" id="ARBA00022729"/>
    </source>
</evidence>
<dbReference type="PIRSF" id="PIRSF002741">
    <property type="entry name" value="MppA"/>
    <property type="match status" value="1"/>
</dbReference>
<dbReference type="InterPro" id="IPR030678">
    <property type="entry name" value="Peptide/Ni-bd"/>
</dbReference>
<organism evidence="9 10">
    <name type="scientific">Candidatus Schmidhempelia bombi str. Bimp</name>
    <dbReference type="NCBI Taxonomy" id="1387197"/>
    <lineage>
        <taxon>Bacteria</taxon>
        <taxon>Pseudomonadati</taxon>
        <taxon>Pseudomonadota</taxon>
        <taxon>Gammaproteobacteria</taxon>
        <taxon>Orbales</taxon>
        <taxon>Orbaceae</taxon>
        <taxon>Candidatus Schmidhempelia</taxon>
    </lineage>
</organism>
<evidence type="ECO:0000256" key="1">
    <source>
        <dbReference type="ARBA" id="ARBA00003489"/>
    </source>
</evidence>
<sequence length="515" mass="58257">MLKRYRYKSLLMTGLAVYMSLIAFPSYATKEVTIAVYSNFSSLDPYDTNDTLSQAMAKSFYQGLFGFDQDSKLVNVLADSYTVNEAGTEYTIFLRKGIKFHDETDFNADAVKATFDRVTNPDNHLKRYNLFSRIINTEVINSYTVKFTLNQPFSAFINTLAHPSAVIISPTALAKYGKDIAFHPVGTGPFVFTEWNATDYVKGKKFDQYWKKGLPKIDTIIWRPIIENNTRAAMIQTGEAQFAFSIPYEQAKLLEKNDKLVLVSTPSIIARYISLNVTKKPFDDVRVRQALNYAINKEALAKVAFAGYATPIRGVVPAGVDFAVDYGPWPYDPDKARELLAEAGYPTGFSTVLWSSYNHTTAQKVIQFIQQQLKQVGINVAIEAMEVGQRVARVESVPSVDDAEVKMYYTGWSSSTMESDWAITPLLATSSWPPKMYNTAYYSNPVVDEKLQQALLTNDRETKKILYKEIQDQIWADAPWIFLLGDKQLYVHSKNLTGMSVMIDGSFYFEDIDLH</sequence>
<evidence type="ECO:0000256" key="2">
    <source>
        <dbReference type="ARBA" id="ARBA00004418"/>
    </source>
</evidence>
<evidence type="ECO:0000313" key="9">
    <source>
        <dbReference type="EMBL" id="TEA26571.1"/>
    </source>
</evidence>
<comment type="caution">
    <text evidence="9">The sequence shown here is derived from an EMBL/GenBank/DDBJ whole genome shotgun (WGS) entry which is preliminary data.</text>
</comment>
<dbReference type="FunFam" id="3.10.105.10:FF:000003">
    <property type="entry name" value="Glutathione ABC transporter substrate-binding protein GsiB"/>
    <property type="match status" value="1"/>
</dbReference>
<dbReference type="EMBL" id="AWGA01000073">
    <property type="protein sequence ID" value="TEA26571.1"/>
    <property type="molecule type" value="Genomic_DNA"/>
</dbReference>
<protein>
    <recommendedName>
        <fullName evidence="4">Glutathione-binding protein GsiB</fullName>
    </recommendedName>
</protein>
<dbReference type="Gene3D" id="3.90.76.10">
    <property type="entry name" value="Dipeptide-binding Protein, Domain 1"/>
    <property type="match status" value="1"/>
</dbReference>
<dbReference type="NCBIfam" id="NF011942">
    <property type="entry name" value="PRK15413.1"/>
    <property type="match status" value="1"/>
</dbReference>
<dbReference type="GO" id="GO:0043190">
    <property type="term" value="C:ATP-binding cassette (ABC) transporter complex"/>
    <property type="evidence" value="ECO:0007669"/>
    <property type="project" value="InterPro"/>
</dbReference>
<accession>A0AB94IAZ0</accession>
<evidence type="ECO:0000259" key="8">
    <source>
        <dbReference type="Pfam" id="PF00496"/>
    </source>
</evidence>
<dbReference type="PANTHER" id="PTHR30290">
    <property type="entry name" value="PERIPLASMIC BINDING COMPONENT OF ABC TRANSPORTER"/>
    <property type="match status" value="1"/>
</dbReference>
<comment type="subcellular location">
    <subcellularLocation>
        <location evidence="2">Periplasm</location>
    </subcellularLocation>
</comment>
<dbReference type="Proteomes" id="UP000506160">
    <property type="component" value="Unassembled WGS sequence"/>
</dbReference>
<dbReference type="AlphaFoldDB" id="A0AB94IAZ0"/>
<gene>
    <name evidence="9" type="primary">gsiB</name>
    <name evidence="9" type="ORF">O970_08180</name>
</gene>
<dbReference type="SUPFAM" id="SSF53850">
    <property type="entry name" value="Periplasmic binding protein-like II"/>
    <property type="match status" value="1"/>
</dbReference>
<proteinExistence type="inferred from homology"/>
<evidence type="ECO:0000256" key="5">
    <source>
        <dbReference type="ARBA" id="ARBA00022448"/>
    </source>
</evidence>
<keyword evidence="5" id="KW-0813">Transport</keyword>
<dbReference type="Pfam" id="PF00496">
    <property type="entry name" value="SBP_bac_5"/>
    <property type="match status" value="1"/>
</dbReference>
<evidence type="ECO:0000256" key="3">
    <source>
        <dbReference type="ARBA" id="ARBA00005695"/>
    </source>
</evidence>